<accession>A0A073I114</accession>
<reference evidence="2" key="1">
    <citation type="journal article" date="2014" name="Cell">
        <title>The Architecture of a Scrambled Genome Reveals Massive Levels of Genomic Rearrangement during Development.</title>
        <authorList>
            <person name="Chen X."/>
            <person name="Bracht J.R."/>
            <person name="Goldman A.D."/>
            <person name="Dolzhenko E."/>
            <person name="Clay D.M."/>
            <person name="Swart E.C."/>
            <person name="Perlman D.H."/>
            <person name="Doak T.G."/>
            <person name="Stuart A."/>
            <person name="Amemiya C.T."/>
            <person name="Sebra R.P."/>
            <person name="Landweber L.F."/>
        </authorList>
    </citation>
    <scope>NUCLEOTIDE SEQUENCE [LARGE SCALE GENOMIC DNA]</scope>
    <source>
        <strain evidence="2">JRB310</strain>
    </source>
</reference>
<evidence type="ECO:0000313" key="2">
    <source>
        <dbReference type="Proteomes" id="UP000053232"/>
    </source>
</evidence>
<comment type="caution">
    <text evidence="1">The sequence shown here is derived from an EMBL/GenBank/DDBJ whole genome shotgun (WGS) entry which is preliminary data.</text>
</comment>
<name>A0A073I114_9SPIT</name>
<proteinExistence type="predicted"/>
<gene>
    <name evidence="1" type="ORF">OXYTRIMIC_789</name>
</gene>
<organism evidence="1 2">
    <name type="scientific">Oxytricha trifallax</name>
    <dbReference type="NCBI Taxonomy" id="1172189"/>
    <lineage>
        <taxon>Eukaryota</taxon>
        <taxon>Sar</taxon>
        <taxon>Alveolata</taxon>
        <taxon>Ciliophora</taxon>
        <taxon>Intramacronucleata</taxon>
        <taxon>Spirotrichea</taxon>
        <taxon>Stichotrichia</taxon>
        <taxon>Sporadotrichida</taxon>
        <taxon>Oxytrichidae</taxon>
        <taxon>Oxytrichinae</taxon>
        <taxon>Oxytricha</taxon>
    </lineage>
</organism>
<dbReference type="AlphaFoldDB" id="A0A073I114"/>
<keyword evidence="2" id="KW-1185">Reference proteome</keyword>
<evidence type="ECO:0000313" key="1">
    <source>
        <dbReference type="EMBL" id="KEJ83136.1"/>
    </source>
</evidence>
<dbReference type="EMBL" id="ARYC01000202">
    <property type="protein sequence ID" value="KEJ83136.1"/>
    <property type="molecule type" value="Genomic_DNA"/>
</dbReference>
<sequence length="139" mass="16223">MDESQKSRLIQKSSDFKFIDEQHLISWYGLEYSVINYEKCQILQNLRVQGDMGLIPDRLNSIESCPVLIGFDVKNNSMKIQDIMNIGFKGELTLATQVYFILGQVENNQDSNQRYEGKQVQILVYDENRRLLLQTIKIK</sequence>
<dbReference type="Proteomes" id="UP000053232">
    <property type="component" value="Unassembled WGS sequence"/>
</dbReference>
<protein>
    <submittedName>
        <fullName evidence="1">Uncharacterized protein</fullName>
    </submittedName>
</protein>